<evidence type="ECO:0000313" key="3">
    <source>
        <dbReference type="EMBL" id="KAF4662472.1"/>
    </source>
</evidence>
<organism evidence="3 4">
    <name type="scientific">Perkinsus olseni</name>
    <name type="common">Perkinsus atlanticus</name>
    <dbReference type="NCBI Taxonomy" id="32597"/>
    <lineage>
        <taxon>Eukaryota</taxon>
        <taxon>Sar</taxon>
        <taxon>Alveolata</taxon>
        <taxon>Perkinsozoa</taxon>
        <taxon>Perkinsea</taxon>
        <taxon>Perkinsida</taxon>
        <taxon>Perkinsidae</taxon>
        <taxon>Perkinsus</taxon>
    </lineage>
</organism>
<dbReference type="PANTHER" id="PTHR10182">
    <property type="entry name" value="CALCIUM-BINDING PROTEIN 39-RELATED"/>
    <property type="match status" value="1"/>
</dbReference>
<feature type="compositionally biased region" description="Low complexity" evidence="2">
    <location>
        <begin position="592"/>
        <end position="603"/>
    </location>
</feature>
<dbReference type="Pfam" id="PF08569">
    <property type="entry name" value="Mo25"/>
    <property type="match status" value="1"/>
</dbReference>
<dbReference type="EMBL" id="JABAHT010000168">
    <property type="protein sequence ID" value="KAF4662472.1"/>
    <property type="molecule type" value="Genomic_DNA"/>
</dbReference>
<sequence>MSTSRSLTPGTAVASAQLKARSTPPALSLSLPGAKRSQGSQGSFALGGGSTASNSRNRPQSSSASKRLAPPRSRTSNRSSQPLPQGSVGVSSPPSEHPAIRAARRTRKERRELKGFITCFSHFSEICQTNCSVFCIGVKDSMLNFVQSIFKPSGYKKQKPQELVKQMADELEALPDVIEETANTNSVTGMTSKPSVLASSQVSLSTSKSFQRSPSSAGENETKKYAPLEDFLAAAVIPSDGRTSAAGDHKPDTHAGPPTQFGNVTSTRKPPKPEEIEKVVNQSLQSNLLLKIARHIAVACPELRRSCVQVWGHLLKLESPKNHEKVNLAYLMTHPDCMRCLVSCYSIPDCSIHVGVMIRDACKFHDVVQSQMFNSGLIYQLFDVLHSHNFDTQADGFETLKEVLMNHKDVSVRWLLDNFDEFFNRYVTWELLDVSSGDTQYVTVRQSLKLLGDILLDRPFMKVMVRFVNEERYLKSVMILLGDSSKAVQVEAFHVFKIFAANPHKAPAVQQILYQNRTRLIKLLDKLEMAVISSTGVHKSQSEEKQFVADKQAVVNKLEKLTMPERIGHHHHGQQQRDSSSGSPESERRSLKSQQQKSAAAAETSGVPGRARSAV</sequence>
<name>A0A7J6LT44_PEROL</name>
<gene>
    <name evidence="3" type="primary">CAB39</name>
    <name evidence="3" type="ORF">FOZ61_002433</name>
</gene>
<dbReference type="SUPFAM" id="SSF48371">
    <property type="entry name" value="ARM repeat"/>
    <property type="match status" value="1"/>
</dbReference>
<evidence type="ECO:0000256" key="2">
    <source>
        <dbReference type="SAM" id="MobiDB-lite"/>
    </source>
</evidence>
<dbReference type="InterPro" id="IPR011989">
    <property type="entry name" value="ARM-like"/>
</dbReference>
<dbReference type="Gene3D" id="1.25.10.10">
    <property type="entry name" value="Leucine-rich Repeat Variant"/>
    <property type="match status" value="1"/>
</dbReference>
<dbReference type="OrthoDB" id="609103at2759"/>
<evidence type="ECO:0000313" key="4">
    <source>
        <dbReference type="Proteomes" id="UP000570595"/>
    </source>
</evidence>
<feature type="region of interest" description="Disordered" evidence="2">
    <location>
        <begin position="241"/>
        <end position="273"/>
    </location>
</feature>
<feature type="region of interest" description="Disordered" evidence="2">
    <location>
        <begin position="567"/>
        <end position="615"/>
    </location>
</feature>
<dbReference type="Proteomes" id="UP000570595">
    <property type="component" value="Unassembled WGS sequence"/>
</dbReference>
<dbReference type="GO" id="GO:0043539">
    <property type="term" value="F:protein serine/threonine kinase activator activity"/>
    <property type="evidence" value="ECO:0007669"/>
    <property type="project" value="TreeGrafter"/>
</dbReference>
<dbReference type="AlphaFoldDB" id="A0A7J6LT44"/>
<dbReference type="InterPro" id="IPR016024">
    <property type="entry name" value="ARM-type_fold"/>
</dbReference>
<feature type="compositionally biased region" description="Polar residues" evidence="2">
    <location>
        <begin position="73"/>
        <end position="84"/>
    </location>
</feature>
<feature type="compositionally biased region" description="Polar residues" evidence="2">
    <location>
        <begin position="51"/>
        <end position="65"/>
    </location>
</feature>
<protein>
    <submittedName>
        <fullName evidence="3">Calcium-binding protein 39</fullName>
    </submittedName>
</protein>
<accession>A0A7J6LT44</accession>
<comment type="similarity">
    <text evidence="1">Belongs to the Mo25 family.</text>
</comment>
<evidence type="ECO:0000256" key="1">
    <source>
        <dbReference type="ARBA" id="ARBA00011012"/>
    </source>
</evidence>
<dbReference type="PANTHER" id="PTHR10182:SF3">
    <property type="entry name" value="PROTEIN MO25"/>
    <property type="match status" value="1"/>
</dbReference>
<comment type="caution">
    <text evidence="3">The sequence shown here is derived from an EMBL/GenBank/DDBJ whole genome shotgun (WGS) entry which is preliminary data.</text>
</comment>
<proteinExistence type="inferred from homology"/>
<dbReference type="GO" id="GO:0035556">
    <property type="term" value="P:intracellular signal transduction"/>
    <property type="evidence" value="ECO:0007669"/>
    <property type="project" value="TreeGrafter"/>
</dbReference>
<dbReference type="InterPro" id="IPR013878">
    <property type="entry name" value="Mo25"/>
</dbReference>
<feature type="region of interest" description="Disordered" evidence="2">
    <location>
        <begin position="1"/>
        <end position="107"/>
    </location>
</feature>
<reference evidence="3 4" key="1">
    <citation type="submission" date="2020-04" db="EMBL/GenBank/DDBJ databases">
        <title>Perkinsus olseni comparative genomics.</title>
        <authorList>
            <person name="Bogema D.R."/>
        </authorList>
    </citation>
    <scope>NUCLEOTIDE SEQUENCE [LARGE SCALE GENOMIC DNA]</scope>
    <source>
        <strain evidence="3">ATCC PRA-179</strain>
    </source>
</reference>